<keyword evidence="1" id="KW-1133">Transmembrane helix</keyword>
<sequence>MFWSVLSYAVIVGLIAVGSFMAAQNYPGEYAQLVPTLQLLLAVLAIGAVATITFYALKRYSLTLYSIPATVFVFAFILISVALPQVEPLKGTKELAQSVTQLLKPTDLIAAYDIGNRPGVIFYNVRPVRLLSSEAEVRYFLKHKQGYLFTQKSNLIKLIGNKKESLPAFCSKGELAVLK</sequence>
<gene>
    <name evidence="2" type="ORF">A2311_00550</name>
</gene>
<dbReference type="EMBL" id="MEUF01000019">
    <property type="protein sequence ID" value="OGC36090.1"/>
    <property type="molecule type" value="Genomic_DNA"/>
</dbReference>
<evidence type="ECO:0000313" key="3">
    <source>
        <dbReference type="Proteomes" id="UP000178951"/>
    </source>
</evidence>
<keyword evidence="1" id="KW-0472">Membrane</keyword>
<name>A0A1F4TU63_UNCSA</name>
<reference evidence="2 3" key="1">
    <citation type="journal article" date="2016" name="Nat. Commun.">
        <title>Thousands of microbial genomes shed light on interconnected biogeochemical processes in an aquifer system.</title>
        <authorList>
            <person name="Anantharaman K."/>
            <person name="Brown C.T."/>
            <person name="Hug L.A."/>
            <person name="Sharon I."/>
            <person name="Castelle C.J."/>
            <person name="Probst A.J."/>
            <person name="Thomas B.C."/>
            <person name="Singh A."/>
            <person name="Wilkins M.J."/>
            <person name="Karaoz U."/>
            <person name="Brodie E.L."/>
            <person name="Williams K.H."/>
            <person name="Hubbard S.S."/>
            <person name="Banfield J.F."/>
        </authorList>
    </citation>
    <scope>NUCLEOTIDE SEQUENCE [LARGE SCALE GENOMIC DNA]</scope>
</reference>
<feature type="transmembrane region" description="Helical" evidence="1">
    <location>
        <begin position="6"/>
        <end position="27"/>
    </location>
</feature>
<protein>
    <submittedName>
        <fullName evidence="2">Uncharacterized protein</fullName>
    </submittedName>
</protein>
<accession>A0A1F4TU63</accession>
<feature type="transmembrane region" description="Helical" evidence="1">
    <location>
        <begin position="39"/>
        <end position="57"/>
    </location>
</feature>
<comment type="caution">
    <text evidence="2">The sequence shown here is derived from an EMBL/GenBank/DDBJ whole genome shotgun (WGS) entry which is preliminary data.</text>
</comment>
<organism evidence="2 3">
    <name type="scientific">candidate division WOR-1 bacterium RIFOXYB2_FULL_48_7</name>
    <dbReference type="NCBI Taxonomy" id="1802583"/>
    <lineage>
        <taxon>Bacteria</taxon>
        <taxon>Bacillati</taxon>
        <taxon>Saganbacteria</taxon>
    </lineage>
</organism>
<proteinExistence type="predicted"/>
<feature type="transmembrane region" description="Helical" evidence="1">
    <location>
        <begin position="63"/>
        <end position="83"/>
    </location>
</feature>
<dbReference type="AlphaFoldDB" id="A0A1F4TU63"/>
<keyword evidence="1" id="KW-0812">Transmembrane</keyword>
<dbReference type="Proteomes" id="UP000178951">
    <property type="component" value="Unassembled WGS sequence"/>
</dbReference>
<evidence type="ECO:0000313" key="2">
    <source>
        <dbReference type="EMBL" id="OGC36090.1"/>
    </source>
</evidence>
<evidence type="ECO:0000256" key="1">
    <source>
        <dbReference type="SAM" id="Phobius"/>
    </source>
</evidence>